<protein>
    <submittedName>
        <fullName evidence="12">Centrosomal protein of 57 kDa-like isoform X1</fullName>
    </submittedName>
</protein>
<dbReference type="PANTHER" id="PTHR19336:SF9">
    <property type="entry name" value="SPINDLE POLE BODY PROTEIN PPC89"/>
    <property type="match status" value="1"/>
</dbReference>
<feature type="domain" description="Cep57 centrosome microtubule-binding" evidence="9">
    <location>
        <begin position="438"/>
        <end position="508"/>
    </location>
</feature>
<dbReference type="InterPro" id="IPR051756">
    <property type="entry name" value="Centrosomal_MT-associated"/>
</dbReference>
<dbReference type="GO" id="GO:0042802">
    <property type="term" value="F:identical protein binding"/>
    <property type="evidence" value="ECO:0007669"/>
    <property type="project" value="InterPro"/>
</dbReference>
<evidence type="ECO:0000256" key="1">
    <source>
        <dbReference type="ARBA" id="ARBA00004300"/>
    </source>
</evidence>
<reference evidence="12" key="1">
    <citation type="submission" date="2025-08" db="UniProtKB">
        <authorList>
            <consortium name="RefSeq"/>
        </authorList>
    </citation>
    <scope>IDENTIFICATION</scope>
    <source>
        <tissue evidence="12">Gonad</tissue>
    </source>
</reference>
<evidence type="ECO:0000256" key="4">
    <source>
        <dbReference type="ARBA" id="ARBA00022701"/>
    </source>
</evidence>
<dbReference type="Pfam" id="PF14073">
    <property type="entry name" value="Cep57_CLD"/>
    <property type="match status" value="2"/>
</dbReference>
<comment type="similarity">
    <text evidence="2">Belongs to the translokin family.</text>
</comment>
<evidence type="ECO:0000256" key="2">
    <source>
        <dbReference type="ARBA" id="ARBA00008179"/>
    </source>
</evidence>
<feature type="coiled-coil region" evidence="7">
    <location>
        <begin position="272"/>
        <end position="313"/>
    </location>
</feature>
<feature type="region of interest" description="Disordered" evidence="8">
    <location>
        <begin position="429"/>
        <end position="448"/>
    </location>
</feature>
<feature type="compositionally biased region" description="Basic residues" evidence="8">
    <location>
        <begin position="348"/>
        <end position="361"/>
    </location>
</feature>
<feature type="compositionally biased region" description="Polar residues" evidence="8">
    <location>
        <begin position="55"/>
        <end position="67"/>
    </location>
</feature>
<keyword evidence="3" id="KW-0963">Cytoplasm</keyword>
<sequence length="589" mass="66828">MANEFRSPSPYDGSPGRPTTYQPEGASGFDRSPSLASYQEYPPTRPFINYPEYTRSPNKPVSSFPESNSRAVISALKGLQDKIRKLELERTLAEDNLRSLASETQQYKDALQKRESEEEEERSEVREPTIPLSRHSQAKPRASFQQMMDQLSQGEAKCQAMNGKLNVDIQSELWRASLPLHAGSNEDVHATIIPEIESQLSAAEMRCNLLEKQLDYMRKMVQNAETERNRAMDRQVALERERDTFTSRDEKTAVPDFSPAHRQEALGKADKLADLEREQQKLLAMQTLAENKIKELQERLKEEQHQRKLVQQRTAEHVMPACLCLLQLQTQAETNRILLEAASPKSSPKPKKKKVKKKKVSKQQVSNRPRTQPGTHYRLNLGDIPFVAGKATTPSHSLGANVQRVIALMKRHNPALCNDQMANRKTARRLLPSSGESSTASASESELSDLLQGLQDEFGQMSFEHQDLTRQIRQADNTLGREDLERELEQLVKRMEAKGEQIAKLRKHKTQLKKDRSRSRSADMKSVAIPLSDQTSEVQVVTTVTTKGSGAAPVRVVRNPGQVEVKRKMLKDMQTLQTSLRRDDLYWDC</sequence>
<accession>A0A6P4YII4</accession>
<evidence type="ECO:0000259" key="9">
    <source>
        <dbReference type="Pfam" id="PF06657"/>
    </source>
</evidence>
<feature type="compositionally biased region" description="Low complexity" evidence="8">
    <location>
        <begin position="430"/>
        <end position="448"/>
    </location>
</feature>
<proteinExistence type="inferred from homology"/>
<dbReference type="InterPro" id="IPR024957">
    <property type="entry name" value="Cep57_MT-bd_dom"/>
</dbReference>
<evidence type="ECO:0000256" key="6">
    <source>
        <dbReference type="ARBA" id="ARBA00023212"/>
    </source>
</evidence>
<dbReference type="PANTHER" id="PTHR19336">
    <property type="entry name" value="UNCHARACTERIZED DUF1167"/>
    <property type="match status" value="1"/>
</dbReference>
<feature type="region of interest" description="Disordered" evidence="8">
    <location>
        <begin position="339"/>
        <end position="379"/>
    </location>
</feature>
<dbReference type="GO" id="GO:0005813">
    <property type="term" value="C:centrosome"/>
    <property type="evidence" value="ECO:0007669"/>
    <property type="project" value="UniProtKB-SubCell"/>
</dbReference>
<keyword evidence="11" id="KW-1185">Reference proteome</keyword>
<evidence type="ECO:0000256" key="3">
    <source>
        <dbReference type="ARBA" id="ARBA00022490"/>
    </source>
</evidence>
<keyword evidence="6" id="KW-0206">Cytoskeleton</keyword>
<dbReference type="Proteomes" id="UP000515135">
    <property type="component" value="Unplaced"/>
</dbReference>
<dbReference type="AlphaFoldDB" id="A0A6P4YII4"/>
<feature type="domain" description="Cep57 centrosome localisation" evidence="10">
    <location>
        <begin position="194"/>
        <end position="339"/>
    </location>
</feature>
<feature type="coiled-coil region" evidence="7">
    <location>
        <begin position="481"/>
        <end position="515"/>
    </location>
</feature>
<gene>
    <name evidence="12" type="primary">LOC109473672</name>
</gene>
<dbReference type="GO" id="GO:0008017">
    <property type="term" value="F:microtubule binding"/>
    <property type="evidence" value="ECO:0007669"/>
    <property type="project" value="InterPro"/>
</dbReference>
<dbReference type="GeneID" id="109473672"/>
<comment type="subcellular location">
    <subcellularLocation>
        <location evidence="1">Cytoplasm</location>
        <location evidence="1">Cytoskeleton</location>
        <location evidence="1">Microtubule organizing center</location>
        <location evidence="1">Centrosome</location>
    </subcellularLocation>
</comment>
<evidence type="ECO:0000313" key="12">
    <source>
        <dbReference type="RefSeq" id="XP_019629190.1"/>
    </source>
</evidence>
<dbReference type="KEGG" id="bbel:109473672"/>
<feature type="region of interest" description="Disordered" evidence="8">
    <location>
        <begin position="1"/>
        <end position="67"/>
    </location>
</feature>
<feature type="domain" description="Cep57 centrosome localisation" evidence="10">
    <location>
        <begin position="71"/>
        <end position="166"/>
    </location>
</feature>
<dbReference type="GO" id="GO:0043015">
    <property type="term" value="F:gamma-tubulin binding"/>
    <property type="evidence" value="ECO:0007669"/>
    <property type="project" value="InterPro"/>
</dbReference>
<dbReference type="InterPro" id="IPR025913">
    <property type="entry name" value="Cep57_CLD"/>
</dbReference>
<evidence type="ECO:0000259" key="10">
    <source>
        <dbReference type="Pfam" id="PF14073"/>
    </source>
</evidence>
<dbReference type="OrthoDB" id="76453at2759"/>
<feature type="coiled-coil region" evidence="7">
    <location>
        <begin position="193"/>
        <end position="241"/>
    </location>
</feature>
<dbReference type="Gene3D" id="1.20.58.90">
    <property type="match status" value="1"/>
</dbReference>
<name>A0A6P4YII4_BRABE</name>
<feature type="region of interest" description="Disordered" evidence="8">
    <location>
        <begin position="106"/>
        <end position="145"/>
    </location>
</feature>
<evidence type="ECO:0000256" key="7">
    <source>
        <dbReference type="SAM" id="Coils"/>
    </source>
</evidence>
<dbReference type="RefSeq" id="XP_019629190.1">
    <property type="nucleotide sequence ID" value="XM_019773631.1"/>
</dbReference>
<keyword evidence="5 7" id="KW-0175">Coiled coil</keyword>
<keyword evidence="4" id="KW-0493">Microtubule</keyword>
<evidence type="ECO:0000313" key="11">
    <source>
        <dbReference type="Proteomes" id="UP000515135"/>
    </source>
</evidence>
<evidence type="ECO:0000256" key="8">
    <source>
        <dbReference type="SAM" id="MobiDB-lite"/>
    </source>
</evidence>
<organism evidence="11 12">
    <name type="scientific">Branchiostoma belcheri</name>
    <name type="common">Amphioxus</name>
    <dbReference type="NCBI Taxonomy" id="7741"/>
    <lineage>
        <taxon>Eukaryota</taxon>
        <taxon>Metazoa</taxon>
        <taxon>Chordata</taxon>
        <taxon>Cephalochordata</taxon>
        <taxon>Leptocardii</taxon>
        <taxon>Amphioxiformes</taxon>
        <taxon>Branchiostomatidae</taxon>
        <taxon>Branchiostoma</taxon>
    </lineage>
</organism>
<dbReference type="GO" id="GO:0005874">
    <property type="term" value="C:microtubule"/>
    <property type="evidence" value="ECO:0007669"/>
    <property type="project" value="UniProtKB-KW"/>
</dbReference>
<evidence type="ECO:0000256" key="5">
    <source>
        <dbReference type="ARBA" id="ARBA00023054"/>
    </source>
</evidence>
<dbReference type="Pfam" id="PF06657">
    <property type="entry name" value="Cep57_MT_bd"/>
    <property type="match status" value="1"/>
</dbReference>